<dbReference type="AlphaFoldDB" id="A0A0E9S2F6"/>
<reference evidence="2" key="1">
    <citation type="submission" date="2014-11" db="EMBL/GenBank/DDBJ databases">
        <authorList>
            <person name="Amaro Gonzalez C."/>
        </authorList>
    </citation>
    <scope>NUCLEOTIDE SEQUENCE</scope>
</reference>
<feature type="transmembrane region" description="Helical" evidence="1">
    <location>
        <begin position="20"/>
        <end position="42"/>
    </location>
</feature>
<protein>
    <submittedName>
        <fullName evidence="2">Uncharacterized protein</fullName>
    </submittedName>
</protein>
<organism evidence="2">
    <name type="scientific">Anguilla anguilla</name>
    <name type="common">European freshwater eel</name>
    <name type="synonym">Muraena anguilla</name>
    <dbReference type="NCBI Taxonomy" id="7936"/>
    <lineage>
        <taxon>Eukaryota</taxon>
        <taxon>Metazoa</taxon>
        <taxon>Chordata</taxon>
        <taxon>Craniata</taxon>
        <taxon>Vertebrata</taxon>
        <taxon>Euteleostomi</taxon>
        <taxon>Actinopterygii</taxon>
        <taxon>Neopterygii</taxon>
        <taxon>Teleostei</taxon>
        <taxon>Anguilliformes</taxon>
        <taxon>Anguillidae</taxon>
        <taxon>Anguilla</taxon>
    </lineage>
</organism>
<evidence type="ECO:0000313" key="2">
    <source>
        <dbReference type="EMBL" id="JAH35466.1"/>
    </source>
</evidence>
<sequence>MYRTKTRKKEYIIKTLWNITFFYFRFTPAFLWIIFLPSACYIRGRNEGRKEGRKPAFIHFHSSLAVVRVSKSRRKKER</sequence>
<name>A0A0E9S2F6_ANGAN</name>
<accession>A0A0E9S2F6</accession>
<keyword evidence="1" id="KW-1133">Transmembrane helix</keyword>
<keyword evidence="1" id="KW-0812">Transmembrane</keyword>
<dbReference type="EMBL" id="GBXM01073111">
    <property type="protein sequence ID" value="JAH35466.1"/>
    <property type="molecule type" value="Transcribed_RNA"/>
</dbReference>
<evidence type="ECO:0000256" key="1">
    <source>
        <dbReference type="SAM" id="Phobius"/>
    </source>
</evidence>
<proteinExistence type="predicted"/>
<reference evidence="2" key="2">
    <citation type="journal article" date="2015" name="Fish Shellfish Immunol.">
        <title>Early steps in the European eel (Anguilla anguilla)-Vibrio vulnificus interaction in the gills: Role of the RtxA13 toxin.</title>
        <authorList>
            <person name="Callol A."/>
            <person name="Pajuelo D."/>
            <person name="Ebbesson L."/>
            <person name="Teles M."/>
            <person name="MacKenzie S."/>
            <person name="Amaro C."/>
        </authorList>
    </citation>
    <scope>NUCLEOTIDE SEQUENCE</scope>
</reference>
<keyword evidence="1" id="KW-0472">Membrane</keyword>